<evidence type="ECO:0000256" key="2">
    <source>
        <dbReference type="ARBA" id="ARBA00006613"/>
    </source>
</evidence>
<keyword evidence="4" id="KW-0653">Protein transport</keyword>
<dbReference type="PaxDb" id="284590-Q6CXC1"/>
<feature type="compositionally biased region" description="Low complexity" evidence="6">
    <location>
        <begin position="701"/>
        <end position="723"/>
    </location>
</feature>
<comment type="similarity">
    <text evidence="2">Belongs to the adaptor complexes large subunit family.</text>
</comment>
<evidence type="ECO:0000259" key="7">
    <source>
        <dbReference type="Pfam" id="PF01602"/>
    </source>
</evidence>
<feature type="compositionally biased region" description="Acidic residues" evidence="6">
    <location>
        <begin position="766"/>
        <end position="784"/>
    </location>
</feature>
<dbReference type="InterPro" id="IPR016024">
    <property type="entry name" value="ARM-type_fold"/>
</dbReference>
<dbReference type="AlphaFoldDB" id="Q6CXC1"/>
<feature type="domain" description="Clathrin/coatomer adaptor adaptin-like N-terminal" evidence="7">
    <location>
        <begin position="46"/>
        <end position="611"/>
    </location>
</feature>
<keyword evidence="5" id="KW-0472">Membrane</keyword>
<sequence>MVDSIQRITSVLQSARDLTFGAAAVASSRIGESSYTQYSKSIDPEALTRLLSSRNSREVKDAMKRVMSLMATNDPTVDLKSMFADILKNISSEDVKVKRMVCIYLLRFAESDPNVALLSVNTIQKNLQDRDPEAKALALKALSDINVASLYPITLQSVKKCVSDASPLVRATSAMTLFKLFQDSKSHDEEDDVRRHDLVPLLQELLADPDPLVISCTLVVLQNCLPDRLDLLHGHFRRYCAVLPSLSHWAQSLLVEMFIRYSKHFIKRPVFVNREDRSETPLPETPELVDSWFLEANDLIIDPDLDLFLTSLKPLLFSSNASVIISVSRALFMLAPLSKFREFGMPHCLVKALQLSSTENRCIIVQMIAYYASIDPEAFASLYRSFLPTADDDPIVGSYKLTIISLLITDKNVKDIIHELKYYITTYRDPAIVKKALSTLVVCAHNSNAFSAHIMKWLLSFMENDNLTDSEVTSEYVNVIRHLIQINPSKNLSVMLKLSQIITETDNLSAYAKAGIIWLFGEYIHVEPRIVPDVLRKLIPKFADESTEARLQILILAAKLLSFDIDRCESDYDFEQSRIAHLYDAVMYLAKFDDDFDIRDKVRSLSSLFSHERFEILTLLLQAAKPWPALSLFTYGDKASDLAHLELSPEVLNSLKVPQWSTEVPEVDRTPVETNNFMKNKSSISSNTFFASRTRANYQQPKASSPISSKSSSPEPKTFTSSKGKTYKLQSLDEFFADIPEKPKKTKIVIEEESETESDVAQLEESSSDESDDTDDIEEGEEDDRSSTSSDP</sequence>
<dbReference type="PANTHER" id="PTHR11134">
    <property type="entry name" value="ADAPTOR COMPLEX SUBUNIT BETA FAMILY MEMBER"/>
    <property type="match status" value="1"/>
</dbReference>
<dbReference type="FunCoup" id="Q6CXC1">
    <property type="interactions" value="484"/>
</dbReference>
<dbReference type="EMBL" id="CR382121">
    <property type="protein sequence ID" value="CAH03006.1"/>
    <property type="molecule type" value="Genomic_DNA"/>
</dbReference>
<reference evidence="8 9" key="1">
    <citation type="journal article" date="2004" name="Nature">
        <title>Genome evolution in yeasts.</title>
        <authorList>
            <consortium name="Genolevures"/>
            <person name="Dujon B."/>
            <person name="Sherman D."/>
            <person name="Fischer G."/>
            <person name="Durrens P."/>
            <person name="Casaregola S."/>
            <person name="Lafontaine I."/>
            <person name="de Montigny J."/>
            <person name="Marck C."/>
            <person name="Neuveglise C."/>
            <person name="Talla E."/>
            <person name="Goffard N."/>
            <person name="Frangeul L."/>
            <person name="Aigle M."/>
            <person name="Anthouard V."/>
            <person name="Babour A."/>
            <person name="Barbe V."/>
            <person name="Barnay S."/>
            <person name="Blanchin S."/>
            <person name="Beckerich J.M."/>
            <person name="Beyne E."/>
            <person name="Bleykasten C."/>
            <person name="Boisrame A."/>
            <person name="Boyer J."/>
            <person name="Cattolico L."/>
            <person name="Confanioleri F."/>
            <person name="de Daruvar A."/>
            <person name="Despons L."/>
            <person name="Fabre E."/>
            <person name="Fairhead C."/>
            <person name="Ferry-Dumazet H."/>
            <person name="Groppi A."/>
            <person name="Hantraye F."/>
            <person name="Hennequin C."/>
            <person name="Jauniaux N."/>
            <person name="Joyet P."/>
            <person name="Kachouri R."/>
            <person name="Kerrest A."/>
            <person name="Koszul R."/>
            <person name="Lemaire M."/>
            <person name="Lesur I."/>
            <person name="Ma L."/>
            <person name="Muller H."/>
            <person name="Nicaud J.M."/>
            <person name="Nikolski M."/>
            <person name="Oztas S."/>
            <person name="Ozier-Kalogeropoulos O."/>
            <person name="Pellenz S."/>
            <person name="Potier S."/>
            <person name="Richard G.F."/>
            <person name="Straub M.L."/>
            <person name="Suleau A."/>
            <person name="Swennene D."/>
            <person name="Tekaia F."/>
            <person name="Wesolowski-Louvel M."/>
            <person name="Westhof E."/>
            <person name="Wirth B."/>
            <person name="Zeniou-Meyer M."/>
            <person name="Zivanovic I."/>
            <person name="Bolotin-Fukuhara M."/>
            <person name="Thierry A."/>
            <person name="Bouchier C."/>
            <person name="Caudron B."/>
            <person name="Scarpelli C."/>
            <person name="Gaillardin C."/>
            <person name="Weissenbach J."/>
            <person name="Wincker P."/>
            <person name="Souciet J.L."/>
        </authorList>
    </citation>
    <scope>NUCLEOTIDE SEQUENCE [LARGE SCALE GENOMIC DNA]</scope>
    <source>
        <strain evidence="9">ATCC 8585 / CBS 2359 / DSM 70799 / NBRC 1267 / NRRL Y-1140 / WM37</strain>
    </source>
</reference>
<dbReference type="InterPro" id="IPR002553">
    <property type="entry name" value="Clathrin/coatomer_adapt-like_N"/>
</dbReference>
<dbReference type="STRING" id="284590.Q6CXC1"/>
<dbReference type="InterPro" id="IPR011989">
    <property type="entry name" value="ARM-like"/>
</dbReference>
<evidence type="ECO:0000256" key="6">
    <source>
        <dbReference type="SAM" id="MobiDB-lite"/>
    </source>
</evidence>
<dbReference type="InterPro" id="IPR026739">
    <property type="entry name" value="AP_beta"/>
</dbReference>
<evidence type="ECO:0000313" key="9">
    <source>
        <dbReference type="Proteomes" id="UP000000598"/>
    </source>
</evidence>
<dbReference type="InParanoid" id="Q6CXC1"/>
<dbReference type="KEGG" id="kla:KLLA0_A09559g"/>
<dbReference type="GO" id="GO:0016192">
    <property type="term" value="P:vesicle-mediated transport"/>
    <property type="evidence" value="ECO:0007669"/>
    <property type="project" value="InterPro"/>
</dbReference>
<gene>
    <name evidence="8" type="ORF">KLLA0_A09559g</name>
</gene>
<evidence type="ECO:0000313" key="8">
    <source>
        <dbReference type="EMBL" id="CAH03006.1"/>
    </source>
</evidence>
<dbReference type="eggNOG" id="KOG1060">
    <property type="taxonomic scope" value="Eukaryota"/>
</dbReference>
<feature type="region of interest" description="Disordered" evidence="6">
    <location>
        <begin position="697"/>
        <end position="725"/>
    </location>
</feature>
<protein>
    <submittedName>
        <fullName evidence="8">KLLA0A09559p</fullName>
    </submittedName>
</protein>
<dbReference type="OMA" id="HFLVRST"/>
<dbReference type="SUPFAM" id="SSF48371">
    <property type="entry name" value="ARM repeat"/>
    <property type="match status" value="1"/>
</dbReference>
<dbReference type="GO" id="GO:0006886">
    <property type="term" value="P:intracellular protein transport"/>
    <property type="evidence" value="ECO:0007669"/>
    <property type="project" value="InterPro"/>
</dbReference>
<feature type="region of interest" description="Disordered" evidence="6">
    <location>
        <begin position="740"/>
        <end position="792"/>
    </location>
</feature>
<keyword evidence="3" id="KW-0813">Transport</keyword>
<dbReference type="Proteomes" id="UP000000598">
    <property type="component" value="Chromosome A"/>
</dbReference>
<accession>Q6CXC1</accession>
<dbReference type="Pfam" id="PF01602">
    <property type="entry name" value="Adaptin_N"/>
    <property type="match status" value="1"/>
</dbReference>
<evidence type="ECO:0000256" key="1">
    <source>
        <dbReference type="ARBA" id="ARBA00004308"/>
    </source>
</evidence>
<dbReference type="GO" id="GO:0030117">
    <property type="term" value="C:membrane coat"/>
    <property type="evidence" value="ECO:0007669"/>
    <property type="project" value="InterPro"/>
</dbReference>
<comment type="subcellular location">
    <subcellularLocation>
        <location evidence="1">Endomembrane system</location>
    </subcellularLocation>
</comment>
<dbReference type="HOGENOM" id="CLU_006320_3_2_1"/>
<evidence type="ECO:0000256" key="5">
    <source>
        <dbReference type="ARBA" id="ARBA00023136"/>
    </source>
</evidence>
<name>Q6CXC1_KLULA</name>
<dbReference type="Gene3D" id="1.25.10.10">
    <property type="entry name" value="Leucine-rich Repeat Variant"/>
    <property type="match status" value="1"/>
</dbReference>
<dbReference type="GO" id="GO:0012505">
    <property type="term" value="C:endomembrane system"/>
    <property type="evidence" value="ECO:0007669"/>
    <property type="project" value="UniProtKB-SubCell"/>
</dbReference>
<proteinExistence type="inferred from homology"/>
<organism evidence="8 9">
    <name type="scientific">Kluyveromyces lactis (strain ATCC 8585 / CBS 2359 / DSM 70799 / NBRC 1267 / NRRL Y-1140 / WM37)</name>
    <name type="common">Yeast</name>
    <name type="synonym">Candida sphaerica</name>
    <dbReference type="NCBI Taxonomy" id="284590"/>
    <lineage>
        <taxon>Eukaryota</taxon>
        <taxon>Fungi</taxon>
        <taxon>Dikarya</taxon>
        <taxon>Ascomycota</taxon>
        <taxon>Saccharomycotina</taxon>
        <taxon>Saccharomycetes</taxon>
        <taxon>Saccharomycetales</taxon>
        <taxon>Saccharomycetaceae</taxon>
        <taxon>Kluyveromyces</taxon>
    </lineage>
</organism>
<keyword evidence="9" id="KW-1185">Reference proteome</keyword>
<evidence type="ECO:0000256" key="4">
    <source>
        <dbReference type="ARBA" id="ARBA00022927"/>
    </source>
</evidence>
<evidence type="ECO:0000256" key="3">
    <source>
        <dbReference type="ARBA" id="ARBA00022448"/>
    </source>
</evidence>